<evidence type="ECO:0000313" key="4">
    <source>
        <dbReference type="Proteomes" id="UP000552700"/>
    </source>
</evidence>
<comment type="similarity">
    <text evidence="1">Belongs to the short-chain dehydrogenases/reductases (SDR) family.</text>
</comment>
<dbReference type="RefSeq" id="WP_184078943.1">
    <property type="nucleotide sequence ID" value="NZ_JACIJP010000002.1"/>
</dbReference>
<gene>
    <name evidence="3" type="ORF">FHS92_001352</name>
</gene>
<sequence>MSETHQKGPGARPVAIVTGGLQGLGLGAVVELGRSGFDVAIVDLPEAPDMPPELAEVEAAGGRTLYYAMDISDLARHGSVLDAIAADFGRLDCLVNNAGIAARPLTDLLDLQPDAFDTSVDINLRGTFFLTQAFAKALLAAGETAPESYKSIIIITSIAAELSFTDRSQYCVTKSALSMVTKLFAARLGAAGIHVHEIRPGLMETPMTAKVGNDTIARLIADGVVPLPRQGQPEDVGKTVAALATGALPYMTGQPIWTAGGLNIPRIL</sequence>
<organism evidence="3 4">
    <name type="scientific">Sphingobium subterraneum</name>
    <dbReference type="NCBI Taxonomy" id="627688"/>
    <lineage>
        <taxon>Bacteria</taxon>
        <taxon>Pseudomonadati</taxon>
        <taxon>Pseudomonadota</taxon>
        <taxon>Alphaproteobacteria</taxon>
        <taxon>Sphingomonadales</taxon>
        <taxon>Sphingomonadaceae</taxon>
        <taxon>Sphingobium</taxon>
    </lineage>
</organism>
<dbReference type="PANTHER" id="PTHR43639">
    <property type="entry name" value="OXIDOREDUCTASE, SHORT-CHAIN DEHYDROGENASE/REDUCTASE FAMILY (AFU_ORTHOLOGUE AFUA_5G02870)"/>
    <property type="match status" value="1"/>
</dbReference>
<keyword evidence="4" id="KW-1185">Reference proteome</keyword>
<dbReference type="AlphaFoldDB" id="A0A841IY88"/>
<dbReference type="SUPFAM" id="SSF51735">
    <property type="entry name" value="NAD(P)-binding Rossmann-fold domains"/>
    <property type="match status" value="1"/>
</dbReference>
<name>A0A841IY88_9SPHN</name>
<dbReference type="InterPro" id="IPR020904">
    <property type="entry name" value="Sc_DH/Rdtase_CS"/>
</dbReference>
<dbReference type="InterPro" id="IPR002347">
    <property type="entry name" value="SDR_fam"/>
</dbReference>
<dbReference type="PANTHER" id="PTHR43639:SF1">
    <property type="entry name" value="SHORT-CHAIN DEHYDROGENASE_REDUCTASE FAMILY PROTEIN"/>
    <property type="match status" value="1"/>
</dbReference>
<dbReference type="PROSITE" id="PS00061">
    <property type="entry name" value="ADH_SHORT"/>
    <property type="match status" value="1"/>
</dbReference>
<evidence type="ECO:0000256" key="2">
    <source>
        <dbReference type="ARBA" id="ARBA00023002"/>
    </source>
</evidence>
<dbReference type="InterPro" id="IPR036291">
    <property type="entry name" value="NAD(P)-bd_dom_sf"/>
</dbReference>
<dbReference type="GO" id="GO:0016491">
    <property type="term" value="F:oxidoreductase activity"/>
    <property type="evidence" value="ECO:0007669"/>
    <property type="project" value="UniProtKB-KW"/>
</dbReference>
<evidence type="ECO:0000313" key="3">
    <source>
        <dbReference type="EMBL" id="MBB6123623.1"/>
    </source>
</evidence>
<dbReference type="PRINTS" id="PR00081">
    <property type="entry name" value="GDHRDH"/>
</dbReference>
<dbReference type="NCBIfam" id="NF009386">
    <property type="entry name" value="PRK12745.1"/>
    <property type="match status" value="1"/>
</dbReference>
<dbReference type="EMBL" id="JACIJP010000002">
    <property type="protein sequence ID" value="MBB6123623.1"/>
    <property type="molecule type" value="Genomic_DNA"/>
</dbReference>
<keyword evidence="2" id="KW-0560">Oxidoreductase</keyword>
<dbReference type="Pfam" id="PF13561">
    <property type="entry name" value="adh_short_C2"/>
    <property type="match status" value="1"/>
</dbReference>
<accession>A0A841IY88</accession>
<dbReference type="Proteomes" id="UP000552700">
    <property type="component" value="Unassembled WGS sequence"/>
</dbReference>
<proteinExistence type="inferred from homology"/>
<reference evidence="3 4" key="1">
    <citation type="submission" date="2020-08" db="EMBL/GenBank/DDBJ databases">
        <title>Genomic Encyclopedia of Type Strains, Phase IV (KMG-IV): sequencing the most valuable type-strain genomes for metagenomic binning, comparative biology and taxonomic classification.</title>
        <authorList>
            <person name="Goeker M."/>
        </authorList>
    </citation>
    <scope>NUCLEOTIDE SEQUENCE [LARGE SCALE GENOMIC DNA]</scope>
    <source>
        <strain evidence="3 4">DSM 102255</strain>
    </source>
</reference>
<protein>
    <submittedName>
        <fullName evidence="3">NAD(P)-dependent dehydrogenase (Short-subunit alcohol dehydrogenase family)</fullName>
    </submittedName>
</protein>
<comment type="caution">
    <text evidence="3">The sequence shown here is derived from an EMBL/GenBank/DDBJ whole genome shotgun (WGS) entry which is preliminary data.</text>
</comment>
<dbReference type="Gene3D" id="3.40.50.720">
    <property type="entry name" value="NAD(P)-binding Rossmann-like Domain"/>
    <property type="match status" value="1"/>
</dbReference>
<evidence type="ECO:0000256" key="1">
    <source>
        <dbReference type="ARBA" id="ARBA00006484"/>
    </source>
</evidence>